<keyword evidence="1" id="KW-1277">Toxin-antitoxin system</keyword>
<name>A0A0M9VH60_9FLAO</name>
<proteinExistence type="predicted"/>
<evidence type="ECO:0000256" key="1">
    <source>
        <dbReference type="ARBA" id="ARBA00022649"/>
    </source>
</evidence>
<dbReference type="InterPro" id="IPR007712">
    <property type="entry name" value="RelE/ParE_toxin"/>
</dbReference>
<gene>
    <name evidence="2" type="ORF">AM493_03530</name>
</gene>
<protein>
    <recommendedName>
        <fullName evidence="4">Plasmid stabilization protein</fullName>
    </recommendedName>
</protein>
<dbReference type="RefSeq" id="WP_054406278.1">
    <property type="nucleotide sequence ID" value="NZ_FOYA01000006.1"/>
</dbReference>
<dbReference type="AlphaFoldDB" id="A0A0M9VH60"/>
<dbReference type="PATRIC" id="fig|1202724.3.peg.726"/>
<organism evidence="2 3">
    <name type="scientific">Flavobacterium akiainvivens</name>
    <dbReference type="NCBI Taxonomy" id="1202724"/>
    <lineage>
        <taxon>Bacteria</taxon>
        <taxon>Pseudomonadati</taxon>
        <taxon>Bacteroidota</taxon>
        <taxon>Flavobacteriia</taxon>
        <taxon>Flavobacteriales</taxon>
        <taxon>Flavobacteriaceae</taxon>
        <taxon>Flavobacterium</taxon>
    </lineage>
</organism>
<evidence type="ECO:0000313" key="3">
    <source>
        <dbReference type="Proteomes" id="UP000037755"/>
    </source>
</evidence>
<comment type="caution">
    <text evidence="2">The sequence shown here is derived from an EMBL/GenBank/DDBJ whole genome shotgun (WGS) entry which is preliminary data.</text>
</comment>
<dbReference type="Proteomes" id="UP000037755">
    <property type="component" value="Unassembled WGS sequence"/>
</dbReference>
<sequence length="109" mass="12866">MDKKEIIKPIHWTHRATKDLQKITAFNVELLGADKARQISFEIVDAVLVLENPNFNYSEIGAVDESLNFLKRKYRKLIHGHYKINYREGADKIFVSKVFDTRQHPRKNR</sequence>
<dbReference type="Pfam" id="PF05016">
    <property type="entry name" value="ParE_toxin"/>
    <property type="match status" value="1"/>
</dbReference>
<dbReference type="EMBL" id="LIYD01000005">
    <property type="protein sequence ID" value="KOS05210.1"/>
    <property type="molecule type" value="Genomic_DNA"/>
</dbReference>
<dbReference type="Gene3D" id="3.30.2310.20">
    <property type="entry name" value="RelE-like"/>
    <property type="match status" value="1"/>
</dbReference>
<dbReference type="STRING" id="1202724.AM493_03530"/>
<accession>A0A0M9VH60</accession>
<dbReference type="OrthoDB" id="981785at2"/>
<reference evidence="2 3" key="1">
    <citation type="submission" date="2015-08" db="EMBL/GenBank/DDBJ databases">
        <title>Whole genome sequence of Flavobacterium akiainvivens IK-1T, from decaying Wikstroemia oahuensis, an endemic Hawaiian shrub.</title>
        <authorList>
            <person name="Wan X."/>
            <person name="Hou S."/>
            <person name="Saito J."/>
            <person name="Donachie S."/>
        </authorList>
    </citation>
    <scope>NUCLEOTIDE SEQUENCE [LARGE SCALE GENOMIC DNA]</scope>
    <source>
        <strain evidence="2 3">IK-1</strain>
    </source>
</reference>
<dbReference type="InterPro" id="IPR035093">
    <property type="entry name" value="RelE/ParE_toxin_dom_sf"/>
</dbReference>
<evidence type="ECO:0000313" key="2">
    <source>
        <dbReference type="EMBL" id="KOS05210.1"/>
    </source>
</evidence>
<evidence type="ECO:0008006" key="4">
    <source>
        <dbReference type="Google" id="ProtNLM"/>
    </source>
</evidence>
<keyword evidence="3" id="KW-1185">Reference proteome</keyword>